<protein>
    <recommendedName>
        <fullName evidence="5">Transmembrane protein</fullName>
    </recommendedName>
</protein>
<evidence type="ECO:0008006" key="5">
    <source>
        <dbReference type="Google" id="ProtNLM"/>
    </source>
</evidence>
<keyword evidence="2" id="KW-1133">Transmembrane helix</keyword>
<feature type="transmembrane region" description="Helical" evidence="2">
    <location>
        <begin position="165"/>
        <end position="187"/>
    </location>
</feature>
<gene>
    <name evidence="3" type="ORF">IM811_006917</name>
</gene>
<evidence type="ECO:0000256" key="1">
    <source>
        <dbReference type="SAM" id="MobiDB-lite"/>
    </source>
</evidence>
<keyword evidence="2" id="KW-0472">Membrane</keyword>
<evidence type="ECO:0000313" key="3">
    <source>
        <dbReference type="EMBL" id="KAF9742735.1"/>
    </source>
</evidence>
<comment type="caution">
    <text evidence="3">The sequence shown here is derived from an EMBL/GenBank/DDBJ whole genome shotgun (WGS) entry which is preliminary data.</text>
</comment>
<accession>A0A8H7N1X4</accession>
<reference evidence="3" key="1">
    <citation type="submission" date="2020-10" db="EMBL/GenBank/DDBJ databases">
        <title>High-Quality Genome Resource of Clonostachys rosea strain S41 by Oxford Nanopore Long-Read Sequencing.</title>
        <authorList>
            <person name="Wang H."/>
        </authorList>
    </citation>
    <scope>NUCLEOTIDE SEQUENCE</scope>
    <source>
        <strain evidence="3">S41</strain>
    </source>
</reference>
<organism evidence="3 4">
    <name type="scientific">Bionectria ochroleuca</name>
    <name type="common">Gliocladium roseum</name>
    <dbReference type="NCBI Taxonomy" id="29856"/>
    <lineage>
        <taxon>Eukaryota</taxon>
        <taxon>Fungi</taxon>
        <taxon>Dikarya</taxon>
        <taxon>Ascomycota</taxon>
        <taxon>Pezizomycotina</taxon>
        <taxon>Sordariomycetes</taxon>
        <taxon>Hypocreomycetidae</taxon>
        <taxon>Hypocreales</taxon>
        <taxon>Bionectriaceae</taxon>
        <taxon>Clonostachys</taxon>
    </lineage>
</organism>
<feature type="transmembrane region" description="Helical" evidence="2">
    <location>
        <begin position="122"/>
        <end position="145"/>
    </location>
</feature>
<proteinExistence type="predicted"/>
<name>A0A8H7N1X4_BIOOC</name>
<evidence type="ECO:0000313" key="4">
    <source>
        <dbReference type="Proteomes" id="UP000616885"/>
    </source>
</evidence>
<dbReference type="EMBL" id="JADCTT010000019">
    <property type="protein sequence ID" value="KAF9742735.1"/>
    <property type="molecule type" value="Genomic_DNA"/>
</dbReference>
<feature type="compositionally biased region" description="Basic and acidic residues" evidence="1">
    <location>
        <begin position="10"/>
        <end position="24"/>
    </location>
</feature>
<feature type="region of interest" description="Disordered" evidence="1">
    <location>
        <begin position="1"/>
        <end position="63"/>
    </location>
</feature>
<evidence type="ECO:0000256" key="2">
    <source>
        <dbReference type="SAM" id="Phobius"/>
    </source>
</evidence>
<dbReference type="AlphaFoldDB" id="A0A8H7N1X4"/>
<keyword evidence="2" id="KW-0812">Transmembrane</keyword>
<sequence>METHSFSADGNRKDHPCYDSRTDEQTTESTTTYTSGTTSSRSFTMGVGTGAPPVSSLQQRHQHDIGFRNQLRTASGHTTRTSWRTESTSTIYNESPLEFRERHRTVHAVAEKNFKKQMDRDLAIFLCFFVVVLVLVLGTYVWGHFSGGKATSKQGSPAVTHKSSWAIWIPLGPLWVGYGSEGFLWSFSLSFSF</sequence>
<feature type="compositionally biased region" description="Low complexity" evidence="1">
    <location>
        <begin position="27"/>
        <end position="44"/>
    </location>
</feature>
<dbReference type="Proteomes" id="UP000616885">
    <property type="component" value="Unassembled WGS sequence"/>
</dbReference>